<dbReference type="Proteomes" id="UP001232493">
    <property type="component" value="Chromosome"/>
</dbReference>
<name>A0ABY8PTJ9_9BACT</name>
<evidence type="ECO:0000313" key="1">
    <source>
        <dbReference type="EMBL" id="WGS65969.1"/>
    </source>
</evidence>
<proteinExistence type="predicted"/>
<organism evidence="1 2">
    <name type="scientific">Marinitoga aeolica</name>
    <dbReference type="NCBI Taxonomy" id="2809031"/>
    <lineage>
        <taxon>Bacteria</taxon>
        <taxon>Thermotogati</taxon>
        <taxon>Thermotogota</taxon>
        <taxon>Thermotogae</taxon>
        <taxon>Petrotogales</taxon>
        <taxon>Petrotogaceae</taxon>
        <taxon>Marinitoga</taxon>
    </lineage>
</organism>
<protein>
    <submittedName>
        <fullName evidence="1">Uncharacterized protein</fullName>
    </submittedName>
</protein>
<gene>
    <name evidence="1" type="ORF">JRV97_05320</name>
</gene>
<keyword evidence="2" id="KW-1185">Reference proteome</keyword>
<evidence type="ECO:0000313" key="2">
    <source>
        <dbReference type="Proteomes" id="UP001232493"/>
    </source>
</evidence>
<reference evidence="1 2" key="1">
    <citation type="submission" date="2021-02" db="EMBL/GenBank/DDBJ databases">
        <title>Characterization of Marinitoga sp. nov. str. BP5-C20A.</title>
        <authorList>
            <person name="Erauso G."/>
            <person name="Postec A."/>
        </authorList>
    </citation>
    <scope>NUCLEOTIDE SEQUENCE [LARGE SCALE GENOMIC DNA]</scope>
    <source>
        <strain evidence="1 2">BP5-C20A</strain>
    </source>
</reference>
<accession>A0ABY8PTJ9</accession>
<dbReference type="EMBL" id="CP069362">
    <property type="protein sequence ID" value="WGS65969.1"/>
    <property type="molecule type" value="Genomic_DNA"/>
</dbReference>
<dbReference type="RefSeq" id="WP_281000910.1">
    <property type="nucleotide sequence ID" value="NZ_CP069362.1"/>
</dbReference>
<sequence>MKKIFISFIITIIALTLFSNDIFIFKNIGIISMDYPWTDEINIPLHKDENVVFIENADFYKVNISELKNISFKIIGSTDDLKNVLGSRISMLNSNPVILKDALNLNYIYFFNSYLNMWCRTDAKNLDTLLNHKTLYAKNIKGKVLISKPISWNLFYDLKSNGDLFVTYKISGNTKELYNATLIDETFNLDDRQINNKTVYTKTMSLEAAPYIPLIVNESAIVNFGKIEPFNGVFSKVMKLGTIKKYEDINYLNINFYSRSFENKYMNIMREFENTKDNGIGVPLIKGNIYIFTKKDGKEFIQKVATLSKANENETAEIFLGQSWNSTADLQILNESRSKDHIDKTFKFNVKSSGKTKITINGTAMKLLSVKGTYLKKVENSDKISFYIQGNQSLEITIRNDVK</sequence>